<proteinExistence type="predicted"/>
<evidence type="ECO:0000313" key="2">
    <source>
        <dbReference type="EMBL" id="JAI08404.1"/>
    </source>
</evidence>
<accession>A0A0E9Y2N0</accession>
<dbReference type="EMBL" id="GBXM01000174">
    <property type="protein sequence ID" value="JAI08404.1"/>
    <property type="molecule type" value="Transcribed_RNA"/>
</dbReference>
<feature type="region of interest" description="Disordered" evidence="1">
    <location>
        <begin position="1"/>
        <end position="42"/>
    </location>
</feature>
<feature type="compositionally biased region" description="Polar residues" evidence="1">
    <location>
        <begin position="12"/>
        <end position="36"/>
    </location>
</feature>
<evidence type="ECO:0000256" key="1">
    <source>
        <dbReference type="SAM" id="MobiDB-lite"/>
    </source>
</evidence>
<reference evidence="2" key="2">
    <citation type="journal article" date="2015" name="Fish Shellfish Immunol.">
        <title>Early steps in the European eel (Anguilla anguilla)-Vibrio vulnificus interaction in the gills: Role of the RtxA13 toxin.</title>
        <authorList>
            <person name="Callol A."/>
            <person name="Pajuelo D."/>
            <person name="Ebbesson L."/>
            <person name="Teles M."/>
            <person name="MacKenzie S."/>
            <person name="Amaro C."/>
        </authorList>
    </citation>
    <scope>NUCLEOTIDE SEQUENCE</scope>
</reference>
<reference evidence="2" key="1">
    <citation type="submission" date="2014-11" db="EMBL/GenBank/DDBJ databases">
        <authorList>
            <person name="Amaro Gonzalez C."/>
        </authorList>
    </citation>
    <scope>NUCLEOTIDE SEQUENCE</scope>
</reference>
<dbReference type="AlphaFoldDB" id="A0A0E9Y2N0"/>
<protein>
    <submittedName>
        <fullName evidence="2">Uncharacterized protein</fullName>
    </submittedName>
</protein>
<name>A0A0E9Y2N0_ANGAN</name>
<organism evidence="2">
    <name type="scientific">Anguilla anguilla</name>
    <name type="common">European freshwater eel</name>
    <name type="synonym">Muraena anguilla</name>
    <dbReference type="NCBI Taxonomy" id="7936"/>
    <lineage>
        <taxon>Eukaryota</taxon>
        <taxon>Metazoa</taxon>
        <taxon>Chordata</taxon>
        <taxon>Craniata</taxon>
        <taxon>Vertebrata</taxon>
        <taxon>Euteleostomi</taxon>
        <taxon>Actinopterygii</taxon>
        <taxon>Neopterygii</taxon>
        <taxon>Teleostei</taxon>
        <taxon>Anguilliformes</taxon>
        <taxon>Anguillidae</taxon>
        <taxon>Anguilla</taxon>
    </lineage>
</organism>
<feature type="compositionally biased region" description="Basic and acidic residues" evidence="1">
    <location>
        <begin position="1"/>
        <end position="10"/>
    </location>
</feature>
<sequence length="42" mass="4963">MRFRTMERPSKMPSTMYINNGRNGATRNSAQIWTTKETLRKT</sequence>